<gene>
    <name evidence="1" type="ORF">KI387_001483</name>
</gene>
<organism evidence="1 2">
    <name type="scientific">Taxus chinensis</name>
    <name type="common">Chinese yew</name>
    <name type="synonym">Taxus wallichiana var. chinensis</name>
    <dbReference type="NCBI Taxonomy" id="29808"/>
    <lineage>
        <taxon>Eukaryota</taxon>
        <taxon>Viridiplantae</taxon>
        <taxon>Streptophyta</taxon>
        <taxon>Embryophyta</taxon>
        <taxon>Tracheophyta</taxon>
        <taxon>Spermatophyta</taxon>
        <taxon>Pinopsida</taxon>
        <taxon>Pinidae</taxon>
        <taxon>Conifers II</taxon>
        <taxon>Cupressales</taxon>
        <taxon>Taxaceae</taxon>
        <taxon>Taxus</taxon>
    </lineage>
</organism>
<protein>
    <submittedName>
        <fullName evidence="1">Uncharacterized protein</fullName>
    </submittedName>
</protein>
<evidence type="ECO:0000313" key="1">
    <source>
        <dbReference type="EMBL" id="KAH9329375.1"/>
    </source>
</evidence>
<keyword evidence="2" id="KW-1185">Reference proteome</keyword>
<evidence type="ECO:0000313" key="2">
    <source>
        <dbReference type="Proteomes" id="UP000824469"/>
    </source>
</evidence>
<dbReference type="AlphaFoldDB" id="A0AA38LNZ7"/>
<accession>A0AA38LNZ7</accession>
<reference evidence="1 2" key="1">
    <citation type="journal article" date="2021" name="Nat. Plants">
        <title>The Taxus genome provides insights into paclitaxel biosynthesis.</title>
        <authorList>
            <person name="Xiong X."/>
            <person name="Gou J."/>
            <person name="Liao Q."/>
            <person name="Li Y."/>
            <person name="Zhou Q."/>
            <person name="Bi G."/>
            <person name="Li C."/>
            <person name="Du R."/>
            <person name="Wang X."/>
            <person name="Sun T."/>
            <person name="Guo L."/>
            <person name="Liang H."/>
            <person name="Lu P."/>
            <person name="Wu Y."/>
            <person name="Zhang Z."/>
            <person name="Ro D.K."/>
            <person name="Shang Y."/>
            <person name="Huang S."/>
            <person name="Yan J."/>
        </authorList>
    </citation>
    <scope>NUCLEOTIDE SEQUENCE [LARGE SCALE GENOMIC DNA]</scope>
    <source>
        <strain evidence="1">Ta-2019</strain>
    </source>
</reference>
<feature type="non-terminal residue" evidence="1">
    <location>
        <position position="1"/>
    </location>
</feature>
<dbReference type="EMBL" id="JAHRHJ020000001">
    <property type="protein sequence ID" value="KAH9329375.1"/>
    <property type="molecule type" value="Genomic_DNA"/>
</dbReference>
<sequence>GKLQGEEIARGRVLTGAQCDYDWWKWAHRPSPTRAQNSEISAPPRLHAFVPPDFPRLSTICRFPEALAAKRFATFRAAVIVGKWERAELSQCARCKITAAAAAFCDPNKRKSHATPNIH</sequence>
<name>A0AA38LNZ7_TAXCH</name>
<dbReference type="Proteomes" id="UP000824469">
    <property type="component" value="Unassembled WGS sequence"/>
</dbReference>
<proteinExistence type="predicted"/>
<comment type="caution">
    <text evidence="1">The sequence shown here is derived from an EMBL/GenBank/DDBJ whole genome shotgun (WGS) entry which is preliminary data.</text>
</comment>